<gene>
    <name evidence="2" type="ORF">BGZ65_009125</name>
</gene>
<dbReference type="PANTHER" id="PTHR42064:SF1">
    <property type="entry name" value="YALI0F28677P"/>
    <property type="match status" value="1"/>
</dbReference>
<dbReference type="AlphaFoldDB" id="A0A9P6MKP7"/>
<feature type="region of interest" description="Disordered" evidence="1">
    <location>
        <begin position="1"/>
        <end position="67"/>
    </location>
</feature>
<name>A0A9P6MKP7_9FUNG</name>
<feature type="region of interest" description="Disordered" evidence="1">
    <location>
        <begin position="399"/>
        <end position="422"/>
    </location>
</feature>
<dbReference type="PANTHER" id="PTHR42064">
    <property type="entry name" value="YALI0F28677P"/>
    <property type="match status" value="1"/>
</dbReference>
<reference evidence="2" key="1">
    <citation type="journal article" date="2020" name="Fungal Divers.">
        <title>Resolving the Mortierellaceae phylogeny through synthesis of multi-gene phylogenetics and phylogenomics.</title>
        <authorList>
            <person name="Vandepol N."/>
            <person name="Liber J."/>
            <person name="Desiro A."/>
            <person name="Na H."/>
            <person name="Kennedy M."/>
            <person name="Barry K."/>
            <person name="Grigoriev I.V."/>
            <person name="Miller A.N."/>
            <person name="O'Donnell K."/>
            <person name="Stajich J.E."/>
            <person name="Bonito G."/>
        </authorList>
    </citation>
    <scope>NUCLEOTIDE SEQUENCE</scope>
    <source>
        <strain evidence="2">MES-2147</strain>
    </source>
</reference>
<comment type="caution">
    <text evidence="2">The sequence shown here is derived from an EMBL/GenBank/DDBJ whole genome shotgun (WGS) entry which is preliminary data.</text>
</comment>
<evidence type="ECO:0000313" key="2">
    <source>
        <dbReference type="EMBL" id="KAG0006192.1"/>
    </source>
</evidence>
<feature type="compositionally biased region" description="Polar residues" evidence="1">
    <location>
        <begin position="39"/>
        <end position="49"/>
    </location>
</feature>
<protein>
    <submittedName>
        <fullName evidence="2">Uncharacterized protein</fullName>
    </submittedName>
</protein>
<dbReference type="InterPro" id="IPR008936">
    <property type="entry name" value="Rho_GTPase_activation_prot"/>
</dbReference>
<dbReference type="Proteomes" id="UP000749646">
    <property type="component" value="Unassembled WGS sequence"/>
</dbReference>
<keyword evidence="3" id="KW-1185">Reference proteome</keyword>
<dbReference type="OrthoDB" id="3548913at2759"/>
<dbReference type="EMBL" id="JAAAHW010000140">
    <property type="protein sequence ID" value="KAG0006192.1"/>
    <property type="molecule type" value="Genomic_DNA"/>
</dbReference>
<evidence type="ECO:0000256" key="1">
    <source>
        <dbReference type="SAM" id="MobiDB-lite"/>
    </source>
</evidence>
<evidence type="ECO:0000313" key="3">
    <source>
        <dbReference type="Proteomes" id="UP000749646"/>
    </source>
</evidence>
<feature type="compositionally biased region" description="Polar residues" evidence="1">
    <location>
        <begin position="241"/>
        <end position="262"/>
    </location>
</feature>
<proteinExistence type="predicted"/>
<accession>A0A9P6MKP7</accession>
<sequence>MESEVIDNYHTKSQSEDGDVDINVGENAPASPLLKEPISTPSSLHNSCCSRSNTGARSSGSRSSALELQPPAPLFVGDYLFPENPSLRDLRQVFLLDKNSKQKDFRQSLQLHAHLMGLALSARVSRALDLAYDHAHDAFKNKQRPDRRNEFISAFNYSYDETERILHYALAHPQPRASFLDMMNAPSSNAILAFLHQLRTDPSILATAFRNLQSQELDTLLLPERPTVGQSSRGTRDRGYSMQTGSSSNIAQSSHAHSTPTQTMLPNFVNNQDIVHIILTTLFGPSSFEREHTLRLRTLTSIFVTLLSEKKGERTMTEILERYVVQSEWQQSGRVKARFEKSLLDIIRRGEQELMGFSDEELNANVLPLSQHHLQPFGRMASAPSMKSSTVDPTVSIHLQPGAGRREPNITPSSGDQRFHSQPELTGRQAIIEDFFTEACLEILDTLDEFSPPCLMELSQLIFAELNPSAKPYGSLIIIIKFFFYRFMNKSIAYPEARFLPGSFSDSKEFLVKYSLLTSICSF</sequence>
<feature type="region of interest" description="Disordered" evidence="1">
    <location>
        <begin position="226"/>
        <end position="262"/>
    </location>
</feature>
<dbReference type="Gene3D" id="1.10.506.10">
    <property type="entry name" value="GTPase Activation - p120gap, domain 1"/>
    <property type="match status" value="1"/>
</dbReference>
<organism evidence="2 3">
    <name type="scientific">Modicella reniformis</name>
    <dbReference type="NCBI Taxonomy" id="1440133"/>
    <lineage>
        <taxon>Eukaryota</taxon>
        <taxon>Fungi</taxon>
        <taxon>Fungi incertae sedis</taxon>
        <taxon>Mucoromycota</taxon>
        <taxon>Mortierellomycotina</taxon>
        <taxon>Mortierellomycetes</taxon>
        <taxon>Mortierellales</taxon>
        <taxon>Mortierellaceae</taxon>
        <taxon>Modicella</taxon>
    </lineage>
</organism>
<feature type="compositionally biased region" description="Low complexity" evidence="1">
    <location>
        <begin position="50"/>
        <end position="65"/>
    </location>
</feature>